<evidence type="ECO:0000259" key="9">
    <source>
        <dbReference type="Pfam" id="PF00081"/>
    </source>
</evidence>
<comment type="function">
    <text evidence="8">Destroys radicals which are normally produced within the cells and which are toxic to biological systems.</text>
</comment>
<evidence type="ECO:0000256" key="3">
    <source>
        <dbReference type="ARBA" id="ARBA00022723"/>
    </source>
</evidence>
<dbReference type="InterPro" id="IPR036314">
    <property type="entry name" value="SOD_C_sf"/>
</dbReference>
<dbReference type="RefSeq" id="WP_137423628.1">
    <property type="nucleotide sequence ID" value="NZ_CP040098.1"/>
</dbReference>
<protein>
    <recommendedName>
        <fullName evidence="2 8">Superoxide dismutase</fullName>
        <ecNumber evidence="2 8">1.15.1.1</ecNumber>
    </recommendedName>
</protein>
<dbReference type="InterPro" id="IPR006311">
    <property type="entry name" value="TAT_signal"/>
</dbReference>
<keyword evidence="5" id="KW-0408">Iron</keyword>
<reference evidence="11 12" key="1">
    <citation type="submission" date="2019-05" db="EMBL/GenBank/DDBJ databases">
        <title>The Complete Genome Sequence of the n-alkane-degrading Desulfoglaeba alkanexedens ALDC reveals multiple alkylsuccinate synthase gene clusters.</title>
        <authorList>
            <person name="Callaghan A.V."/>
            <person name="Davidova I.A."/>
            <person name="Duncan K.E."/>
            <person name="Morris B."/>
            <person name="McInerney M.J."/>
        </authorList>
    </citation>
    <scope>NUCLEOTIDE SEQUENCE [LARGE SCALE GENOMIC DNA]</scope>
    <source>
        <strain evidence="11 12">ALDC</strain>
    </source>
</reference>
<evidence type="ECO:0000256" key="7">
    <source>
        <dbReference type="PIRSR" id="PIRSR000349-1"/>
    </source>
</evidence>
<evidence type="ECO:0000313" key="12">
    <source>
        <dbReference type="Proteomes" id="UP000298602"/>
    </source>
</evidence>
<keyword evidence="4 8" id="KW-0560">Oxidoreductase</keyword>
<evidence type="ECO:0000256" key="1">
    <source>
        <dbReference type="ARBA" id="ARBA00008714"/>
    </source>
</evidence>
<dbReference type="Pfam" id="PF00081">
    <property type="entry name" value="Sod_Fe_N"/>
    <property type="match status" value="1"/>
</dbReference>
<evidence type="ECO:0000256" key="5">
    <source>
        <dbReference type="ARBA" id="ARBA00023004"/>
    </source>
</evidence>
<dbReference type="Gene3D" id="1.10.287.990">
    <property type="entry name" value="Fe,Mn superoxide dismutase (SOD) domain"/>
    <property type="match status" value="1"/>
</dbReference>
<feature type="binding site" evidence="7">
    <location>
        <position position="209"/>
    </location>
    <ligand>
        <name>Mn(2+)</name>
        <dbReference type="ChEBI" id="CHEBI:29035"/>
    </ligand>
</feature>
<dbReference type="PANTHER" id="PTHR42769">
    <property type="entry name" value="SUPEROXIDE DISMUTASE"/>
    <property type="match status" value="1"/>
</dbReference>
<evidence type="ECO:0000259" key="10">
    <source>
        <dbReference type="Pfam" id="PF02777"/>
    </source>
</evidence>
<dbReference type="Proteomes" id="UP000298602">
    <property type="component" value="Chromosome"/>
</dbReference>
<evidence type="ECO:0000313" key="11">
    <source>
        <dbReference type="EMBL" id="QCQ21659.1"/>
    </source>
</evidence>
<keyword evidence="3 7" id="KW-0479">Metal-binding</keyword>
<dbReference type="InterPro" id="IPR001189">
    <property type="entry name" value="Mn/Fe_SOD"/>
</dbReference>
<dbReference type="InterPro" id="IPR019833">
    <property type="entry name" value="Mn/Fe_SOD_BS"/>
</dbReference>
<dbReference type="Pfam" id="PF02777">
    <property type="entry name" value="Sod_Fe_C"/>
    <property type="match status" value="1"/>
</dbReference>
<dbReference type="KEGG" id="dax:FDQ92_05370"/>
<feature type="domain" description="Manganese/iron superoxide dismutase N-terminal" evidence="9">
    <location>
        <begin position="47"/>
        <end position="130"/>
    </location>
</feature>
<gene>
    <name evidence="11" type="ORF">FDQ92_05370</name>
</gene>
<sequence length="241" mass="26606">MTHERSTGSFPRRTFLQGAVAGAAVLAAQGVFRPAFAVAATGEEAVFKLPSLPYPEDALEPFVSARTLSFHYGKHHQGYVNNLNNLVKGKAFERMSLEEVIVKTAGDSGQASVFNNAAQVWNHTFYWNSMQKDGGGPPQGPVAAKISEAFGSYENFRKEFAKAAATVFGSGWAWLVLENGKLKITQTSNADTPAAHGQKAVLTIDVWEHAYYLDYQNQRVDYIQTFLDHLLNWDFVAQNLE</sequence>
<dbReference type="FunFam" id="3.55.40.20:FF:000004">
    <property type="entry name" value="Superoxide dismutase [Fe]"/>
    <property type="match status" value="1"/>
</dbReference>
<dbReference type="PIRSF" id="PIRSF000349">
    <property type="entry name" value="SODismutase"/>
    <property type="match status" value="1"/>
</dbReference>
<feature type="binding site" evidence="7">
    <location>
        <position position="71"/>
    </location>
    <ligand>
        <name>Mn(2+)</name>
        <dbReference type="ChEBI" id="CHEBI:29035"/>
    </ligand>
</feature>
<dbReference type="Gene3D" id="3.55.40.20">
    <property type="entry name" value="Iron/manganese superoxide dismutase, C-terminal domain"/>
    <property type="match status" value="1"/>
</dbReference>
<dbReference type="InterPro" id="IPR019831">
    <property type="entry name" value="Mn/Fe_SOD_N"/>
</dbReference>
<dbReference type="FunFam" id="1.10.287.990:FF:000002">
    <property type="entry name" value="Superoxide dismutase"/>
    <property type="match status" value="1"/>
</dbReference>
<evidence type="ECO:0000256" key="6">
    <source>
        <dbReference type="ARBA" id="ARBA00023014"/>
    </source>
</evidence>
<reference evidence="11 12" key="2">
    <citation type="submission" date="2019-05" db="EMBL/GenBank/DDBJ databases">
        <authorList>
            <person name="Suflita J.M."/>
            <person name="Marks C.R."/>
        </authorList>
    </citation>
    <scope>NUCLEOTIDE SEQUENCE [LARGE SCALE GENOMIC DNA]</scope>
    <source>
        <strain evidence="11 12">ALDC</strain>
    </source>
</reference>
<proteinExistence type="inferred from homology"/>
<dbReference type="EC" id="1.15.1.1" evidence="2 8"/>
<dbReference type="InterPro" id="IPR036324">
    <property type="entry name" value="Mn/Fe_SOD_N_sf"/>
</dbReference>
<organism evidence="11 12">
    <name type="scientific">Desulfoglaeba alkanexedens ALDC</name>
    <dbReference type="NCBI Taxonomy" id="980445"/>
    <lineage>
        <taxon>Bacteria</taxon>
        <taxon>Pseudomonadati</taxon>
        <taxon>Thermodesulfobacteriota</taxon>
        <taxon>Syntrophobacteria</taxon>
        <taxon>Syntrophobacterales</taxon>
        <taxon>Syntrophobacteraceae</taxon>
        <taxon>Desulfoglaeba</taxon>
    </lineage>
</organism>
<comment type="similarity">
    <text evidence="1 8">Belongs to the iron/manganese superoxide dismutase family.</text>
</comment>
<dbReference type="OrthoDB" id="9803125at2"/>
<dbReference type="SUPFAM" id="SSF46609">
    <property type="entry name" value="Fe,Mn superoxide dismutase (SOD), N-terminal domain"/>
    <property type="match status" value="1"/>
</dbReference>
<feature type="binding site" evidence="7">
    <location>
        <position position="123"/>
    </location>
    <ligand>
        <name>Mn(2+)</name>
        <dbReference type="ChEBI" id="CHEBI:29035"/>
    </ligand>
</feature>
<dbReference type="EMBL" id="CP040098">
    <property type="protein sequence ID" value="QCQ21659.1"/>
    <property type="molecule type" value="Genomic_DNA"/>
</dbReference>
<dbReference type="PANTHER" id="PTHR42769:SF3">
    <property type="entry name" value="SUPEROXIDE DISMUTASE [FE] 2, CHLOROPLASTIC"/>
    <property type="match status" value="1"/>
</dbReference>
<dbReference type="PRINTS" id="PR01703">
    <property type="entry name" value="MNSODISMTASE"/>
</dbReference>
<dbReference type="PROSITE" id="PS51318">
    <property type="entry name" value="TAT"/>
    <property type="match status" value="1"/>
</dbReference>
<dbReference type="GO" id="GO:0004784">
    <property type="term" value="F:superoxide dismutase activity"/>
    <property type="evidence" value="ECO:0007669"/>
    <property type="project" value="UniProtKB-EC"/>
</dbReference>
<feature type="domain" description="Manganese/iron superoxide dismutase C-terminal" evidence="10">
    <location>
        <begin position="138"/>
        <end position="238"/>
    </location>
</feature>
<feature type="binding site" evidence="7">
    <location>
        <position position="205"/>
    </location>
    <ligand>
        <name>Mn(2+)</name>
        <dbReference type="ChEBI" id="CHEBI:29035"/>
    </ligand>
</feature>
<evidence type="ECO:0000256" key="4">
    <source>
        <dbReference type="ARBA" id="ARBA00023002"/>
    </source>
</evidence>
<dbReference type="PROSITE" id="PS00088">
    <property type="entry name" value="SOD_MN"/>
    <property type="match status" value="1"/>
</dbReference>
<keyword evidence="12" id="KW-1185">Reference proteome</keyword>
<name>A0A4P8L1J4_9BACT</name>
<evidence type="ECO:0000256" key="8">
    <source>
        <dbReference type="RuleBase" id="RU000414"/>
    </source>
</evidence>
<dbReference type="GO" id="GO:0046872">
    <property type="term" value="F:metal ion binding"/>
    <property type="evidence" value="ECO:0007669"/>
    <property type="project" value="UniProtKB-KW"/>
</dbReference>
<evidence type="ECO:0000256" key="2">
    <source>
        <dbReference type="ARBA" id="ARBA00012682"/>
    </source>
</evidence>
<dbReference type="AlphaFoldDB" id="A0A4P8L1J4"/>
<keyword evidence="6" id="KW-0411">Iron-sulfur</keyword>
<accession>A0A4P8L1J4</accession>
<dbReference type="SUPFAM" id="SSF54719">
    <property type="entry name" value="Fe,Mn superoxide dismutase (SOD), C-terminal domain"/>
    <property type="match status" value="1"/>
</dbReference>
<dbReference type="InterPro" id="IPR019832">
    <property type="entry name" value="Mn/Fe_SOD_C"/>
</dbReference>
<dbReference type="GO" id="GO:0051536">
    <property type="term" value="F:iron-sulfur cluster binding"/>
    <property type="evidence" value="ECO:0007669"/>
    <property type="project" value="UniProtKB-KW"/>
</dbReference>
<comment type="catalytic activity">
    <reaction evidence="8">
        <text>2 superoxide + 2 H(+) = H2O2 + O2</text>
        <dbReference type="Rhea" id="RHEA:20696"/>
        <dbReference type="ChEBI" id="CHEBI:15378"/>
        <dbReference type="ChEBI" id="CHEBI:15379"/>
        <dbReference type="ChEBI" id="CHEBI:16240"/>
        <dbReference type="ChEBI" id="CHEBI:18421"/>
        <dbReference type="EC" id="1.15.1.1"/>
    </reaction>
</comment>